<evidence type="ECO:0000313" key="3">
    <source>
        <dbReference type="Proteomes" id="UP000063964"/>
    </source>
</evidence>
<sequence length="165" mass="18347">MKNPFQNRRPVSLPVSLTRRRIYILPTRSGMVFVFFLLAMLVAAINYTNNLAFLLTFLLGSMALVSAVHTYANMAGLRVEDVRLLPAFCGEEARLRILFRAGGRPRGMLTARVGAASIRFSLEALGESDVSLHLPALKRGRLPLGRLTISTRYPLGLFRVCLQTI</sequence>
<dbReference type="RefSeq" id="WP_066607784.1">
    <property type="nucleotide sequence ID" value="NZ_CP014230.1"/>
</dbReference>
<evidence type="ECO:0000256" key="1">
    <source>
        <dbReference type="SAM" id="Phobius"/>
    </source>
</evidence>
<dbReference type="STRING" id="888061.AXF15_11850"/>
<keyword evidence="1" id="KW-1133">Transmembrane helix</keyword>
<accession>A0A109W6H3</accession>
<gene>
    <name evidence="2" type="ORF">AXF15_11850</name>
</gene>
<dbReference type="EMBL" id="CP014230">
    <property type="protein sequence ID" value="AMD93721.1"/>
    <property type="molecule type" value="Genomic_DNA"/>
</dbReference>
<evidence type="ECO:0008006" key="4">
    <source>
        <dbReference type="Google" id="ProtNLM"/>
    </source>
</evidence>
<feature type="transmembrane region" description="Helical" evidence="1">
    <location>
        <begin position="51"/>
        <end position="72"/>
    </location>
</feature>
<dbReference type="OrthoDB" id="5298497at2"/>
<feature type="transmembrane region" description="Helical" evidence="1">
    <location>
        <begin position="21"/>
        <end position="45"/>
    </location>
</feature>
<dbReference type="PANTHER" id="PTHR34351:SF1">
    <property type="entry name" value="SLR1927 PROTEIN"/>
    <property type="match status" value="1"/>
</dbReference>
<dbReference type="Proteomes" id="UP000063964">
    <property type="component" value="Chromosome"/>
</dbReference>
<keyword evidence="1" id="KW-0812">Transmembrane</keyword>
<evidence type="ECO:0000313" key="2">
    <source>
        <dbReference type="EMBL" id="AMD93721.1"/>
    </source>
</evidence>
<dbReference type="AlphaFoldDB" id="A0A109W6H3"/>
<protein>
    <recommendedName>
        <fullName evidence="4">DUF58 domain-containing protein</fullName>
    </recommendedName>
</protein>
<dbReference type="PANTHER" id="PTHR34351">
    <property type="entry name" value="SLR1927 PROTEIN-RELATED"/>
    <property type="match status" value="1"/>
</dbReference>
<proteinExistence type="predicted"/>
<name>A0A109W6H3_9BACT</name>
<reference evidence="3" key="1">
    <citation type="submission" date="2016-02" db="EMBL/GenBank/DDBJ databases">
        <authorList>
            <person name="Holder M.E."/>
            <person name="Ajami N.J."/>
            <person name="Petrosino J.F."/>
        </authorList>
    </citation>
    <scope>NUCLEOTIDE SEQUENCE [LARGE SCALE GENOMIC DNA]</scope>
    <source>
        <strain evidence="3">DSM 12838</strain>
    </source>
</reference>
<keyword evidence="1" id="KW-0472">Membrane</keyword>
<keyword evidence="3" id="KW-1185">Reference proteome</keyword>
<organism evidence="2 3">
    <name type="scientific">Desulfomicrobium orale DSM 12838</name>
    <dbReference type="NCBI Taxonomy" id="888061"/>
    <lineage>
        <taxon>Bacteria</taxon>
        <taxon>Pseudomonadati</taxon>
        <taxon>Thermodesulfobacteriota</taxon>
        <taxon>Desulfovibrionia</taxon>
        <taxon>Desulfovibrionales</taxon>
        <taxon>Desulfomicrobiaceae</taxon>
        <taxon>Desulfomicrobium</taxon>
    </lineage>
</organism>
<dbReference type="KEGG" id="doa:AXF15_11850"/>